<evidence type="ECO:0000256" key="2">
    <source>
        <dbReference type="ARBA" id="ARBA00023136"/>
    </source>
</evidence>
<evidence type="ECO:0000259" key="4">
    <source>
        <dbReference type="Pfam" id="PF00144"/>
    </source>
</evidence>
<dbReference type="InterPro" id="IPR001466">
    <property type="entry name" value="Beta-lactam-related"/>
</dbReference>
<evidence type="ECO:0000313" key="6">
    <source>
        <dbReference type="Proteomes" id="UP000295334"/>
    </source>
</evidence>
<dbReference type="GO" id="GO:0016020">
    <property type="term" value="C:membrane"/>
    <property type="evidence" value="ECO:0007669"/>
    <property type="project" value="UniProtKB-SubCell"/>
</dbReference>
<dbReference type="PANTHER" id="PTHR46825:SF11">
    <property type="entry name" value="PENICILLIN-BINDING PROTEIN 4"/>
    <property type="match status" value="1"/>
</dbReference>
<dbReference type="RefSeq" id="WP_131449645.1">
    <property type="nucleotide sequence ID" value="NZ_SJZI01000043.1"/>
</dbReference>
<dbReference type="InterPro" id="IPR012338">
    <property type="entry name" value="Beta-lactam/transpept-like"/>
</dbReference>
<accession>A0A4R1BA11</accession>
<dbReference type="SUPFAM" id="SSF56601">
    <property type="entry name" value="beta-lactamase/transpeptidase-like"/>
    <property type="match status" value="1"/>
</dbReference>
<dbReference type="PANTHER" id="PTHR46825">
    <property type="entry name" value="D-ALANYL-D-ALANINE-CARBOXYPEPTIDASE/ENDOPEPTIDASE AMPH"/>
    <property type="match status" value="1"/>
</dbReference>
<dbReference type="AlphaFoldDB" id="A0A4R1BA11"/>
<evidence type="ECO:0000256" key="3">
    <source>
        <dbReference type="SAM" id="SignalP"/>
    </source>
</evidence>
<evidence type="ECO:0000256" key="1">
    <source>
        <dbReference type="ARBA" id="ARBA00004370"/>
    </source>
</evidence>
<sequence>MKAIGLLVLALVFSRVDAAAQQGRESAEVDRFVQRQMDSLSITGMAVGVVKDGQIVHLKGYGFASLEWKQPVTEHTNFQVASCSKLLSSTVVLRSLAEGRLRLSDPVARYLDSLPASWSGIQVQHLLNHSSGIPFFNGDPYLDGMAVLRALRDSALQFSPGARQSYMSGDGIVLRLVLEKAWGRPYDQLLKDLVTIPAGMTDGGFDHERRSGSWMRADVLPGKATTYYRNGNIAYKFIYPEYMYTAGGYFASLRDMARWAVALDKELFFSRKQEAFAYQCGSASDSACFSNVGWGVEREGGLTFAGHSGGPGLADILRFPSKGYTIIVLSNDGELLPGMARAVAGFYIKELDPKLSAAKFKRP</sequence>
<gene>
    <name evidence="5" type="ORF">EPD60_11615</name>
</gene>
<reference evidence="5 6" key="1">
    <citation type="submission" date="2019-03" db="EMBL/GenBank/DDBJ databases">
        <authorList>
            <person name="Kim M.K.M."/>
        </authorList>
    </citation>
    <scope>NUCLEOTIDE SEQUENCE [LARGE SCALE GENOMIC DNA]</scope>
    <source>
        <strain evidence="5 6">17J68-12</strain>
    </source>
</reference>
<feature type="chain" id="PRO_5021033750" evidence="3">
    <location>
        <begin position="19"/>
        <end position="363"/>
    </location>
</feature>
<dbReference type="EMBL" id="SJZI01000043">
    <property type="protein sequence ID" value="TCJ13738.1"/>
    <property type="molecule type" value="Genomic_DNA"/>
</dbReference>
<keyword evidence="2" id="KW-0472">Membrane</keyword>
<keyword evidence="6" id="KW-1185">Reference proteome</keyword>
<dbReference type="Pfam" id="PF00144">
    <property type="entry name" value="Beta-lactamase"/>
    <property type="match status" value="1"/>
</dbReference>
<comment type="subcellular location">
    <subcellularLocation>
        <location evidence="1">Membrane</location>
    </subcellularLocation>
</comment>
<dbReference type="Proteomes" id="UP000295334">
    <property type="component" value="Unassembled WGS sequence"/>
</dbReference>
<feature type="domain" description="Beta-lactamase-related" evidence="4">
    <location>
        <begin position="29"/>
        <end position="335"/>
    </location>
</feature>
<dbReference type="GO" id="GO:0016787">
    <property type="term" value="F:hydrolase activity"/>
    <property type="evidence" value="ECO:0007669"/>
    <property type="project" value="UniProtKB-KW"/>
</dbReference>
<organism evidence="5 6">
    <name type="scientific">Flaviaesturariibacter flavus</name>
    <dbReference type="NCBI Taxonomy" id="2502780"/>
    <lineage>
        <taxon>Bacteria</taxon>
        <taxon>Pseudomonadati</taxon>
        <taxon>Bacteroidota</taxon>
        <taxon>Chitinophagia</taxon>
        <taxon>Chitinophagales</taxon>
        <taxon>Chitinophagaceae</taxon>
        <taxon>Flaviaestuariibacter</taxon>
    </lineage>
</organism>
<dbReference type="InterPro" id="IPR050491">
    <property type="entry name" value="AmpC-like"/>
</dbReference>
<dbReference type="Gene3D" id="3.40.710.10">
    <property type="entry name" value="DD-peptidase/beta-lactamase superfamily"/>
    <property type="match status" value="1"/>
</dbReference>
<comment type="caution">
    <text evidence="5">The sequence shown here is derived from an EMBL/GenBank/DDBJ whole genome shotgun (WGS) entry which is preliminary data.</text>
</comment>
<protein>
    <submittedName>
        <fullName evidence="5">Class A beta-lactamase-related serine hydrolase</fullName>
    </submittedName>
</protein>
<name>A0A4R1BA11_9BACT</name>
<keyword evidence="5" id="KW-0378">Hydrolase</keyword>
<feature type="signal peptide" evidence="3">
    <location>
        <begin position="1"/>
        <end position="18"/>
    </location>
</feature>
<keyword evidence="3" id="KW-0732">Signal</keyword>
<proteinExistence type="predicted"/>
<evidence type="ECO:0000313" key="5">
    <source>
        <dbReference type="EMBL" id="TCJ13738.1"/>
    </source>
</evidence>
<dbReference type="OrthoDB" id="9793489at2"/>